<organism evidence="1 2">
    <name type="scientific">Polaromonas eurypsychrophila</name>
    <dbReference type="NCBI Taxonomy" id="1614635"/>
    <lineage>
        <taxon>Bacteria</taxon>
        <taxon>Pseudomonadati</taxon>
        <taxon>Pseudomonadota</taxon>
        <taxon>Betaproteobacteria</taxon>
        <taxon>Burkholderiales</taxon>
        <taxon>Comamonadaceae</taxon>
        <taxon>Polaromonas</taxon>
    </lineage>
</organism>
<dbReference type="AlphaFoldDB" id="A0A916WC67"/>
<evidence type="ECO:0000313" key="2">
    <source>
        <dbReference type="Proteomes" id="UP000620596"/>
    </source>
</evidence>
<dbReference type="EMBL" id="BMIG01000001">
    <property type="protein sequence ID" value="GGA86395.1"/>
    <property type="molecule type" value="Genomic_DNA"/>
</dbReference>
<sequence length="127" mass="13521">MTTLLAPLPETAGPAPPPGQPKRVWALALGTAAVWYLDTLLLEMAELVGAIALSDNKSLTKDAIAELRRKAADLRCQIGPLPASALAKVVRRTEAAGGAVLDKGARLKELQTSWDHFLACLRSSPKR</sequence>
<comment type="caution">
    <text evidence="1">The sequence shown here is derived from an EMBL/GenBank/DDBJ whole genome shotgun (WGS) entry which is preliminary data.</text>
</comment>
<protein>
    <submittedName>
        <fullName evidence="1">Uncharacterized protein</fullName>
    </submittedName>
</protein>
<dbReference type="RefSeq" id="WP_188705993.1">
    <property type="nucleotide sequence ID" value="NZ_BMIG01000001.1"/>
</dbReference>
<dbReference type="Proteomes" id="UP000620596">
    <property type="component" value="Unassembled WGS sequence"/>
</dbReference>
<reference evidence="1" key="1">
    <citation type="journal article" date="2014" name="Int. J. Syst. Evol. Microbiol.">
        <title>Complete genome sequence of Corynebacterium casei LMG S-19264T (=DSM 44701T), isolated from a smear-ripened cheese.</title>
        <authorList>
            <consortium name="US DOE Joint Genome Institute (JGI-PGF)"/>
            <person name="Walter F."/>
            <person name="Albersmeier A."/>
            <person name="Kalinowski J."/>
            <person name="Ruckert C."/>
        </authorList>
    </citation>
    <scope>NUCLEOTIDE SEQUENCE</scope>
    <source>
        <strain evidence="1">CGMCC 1.15322</strain>
    </source>
</reference>
<name>A0A916WC67_9BURK</name>
<proteinExistence type="predicted"/>
<gene>
    <name evidence="1" type="ORF">GCM10011496_03740</name>
</gene>
<reference evidence="1" key="2">
    <citation type="submission" date="2020-09" db="EMBL/GenBank/DDBJ databases">
        <authorList>
            <person name="Sun Q."/>
            <person name="Zhou Y."/>
        </authorList>
    </citation>
    <scope>NUCLEOTIDE SEQUENCE</scope>
    <source>
        <strain evidence="1">CGMCC 1.15322</strain>
    </source>
</reference>
<keyword evidence="2" id="KW-1185">Reference proteome</keyword>
<evidence type="ECO:0000313" key="1">
    <source>
        <dbReference type="EMBL" id="GGA86395.1"/>
    </source>
</evidence>
<accession>A0A916WC67</accession>